<reference evidence="3" key="1">
    <citation type="submission" date="2016-10" db="EMBL/GenBank/DDBJ databases">
        <authorList>
            <person name="Varghese N."/>
            <person name="Submissions S."/>
        </authorList>
    </citation>
    <scope>NUCLEOTIDE SEQUENCE [LARGE SCALE GENOMIC DNA]</scope>
    <source>
        <strain evidence="3">CGMCC 1.9127</strain>
    </source>
</reference>
<sequence length="385" mass="43115">MLFSSPFLVIPLAHKLANMFTRLLNKLFNKTPKTASNLYYFEDSRKVSTLDDEHKCQGVETQPKPISYRSFEDEYQQAFYDYLLGASPSQALTNNDELTDYITEKIQALLKQPKLILAALPILPASLTAIIAQLDNANFDTDELINLIQQEPVIAAKVIELANSSYYNRQQKAITELKSAFMLLGAKGLVEGVINGFISKMVPQSNVYFRQYGEKIWQHSLLTGINAKSIVQQSPLQGSAAQAYFIGLISHLGDLIIYQLMLGAFAIVHPDCQPNAASFKDMMAKNSKKLTYLIAKYWQFPPAILEVLALQAKMKKAALLPTLYKNRPLACYLYEANIISELQSRQKQFPLESQTIDDVANNLLFSEEAKLLLSQLLASTSLAKA</sequence>
<dbReference type="EMBL" id="FOBI01000003">
    <property type="protein sequence ID" value="SEK88177.1"/>
    <property type="molecule type" value="Genomic_DNA"/>
</dbReference>
<keyword evidence="3" id="KW-1185">Reference proteome</keyword>
<dbReference type="AlphaFoldDB" id="A0A1H7KQF2"/>
<protein>
    <submittedName>
        <fullName evidence="2">HD-like signal output (HDOD) domain, no enzymatic activity</fullName>
    </submittedName>
</protein>
<feature type="domain" description="HDOD" evidence="1">
    <location>
        <begin position="120"/>
        <end position="314"/>
    </location>
</feature>
<dbReference type="InterPro" id="IPR013976">
    <property type="entry name" value="HDOD"/>
</dbReference>
<dbReference type="STRING" id="641665.GCA_002104455_02593"/>
<evidence type="ECO:0000313" key="3">
    <source>
        <dbReference type="Proteomes" id="UP000199297"/>
    </source>
</evidence>
<accession>A0A1H7KQF2</accession>
<dbReference type="PROSITE" id="PS51833">
    <property type="entry name" value="HDOD"/>
    <property type="match status" value="1"/>
</dbReference>
<proteinExistence type="predicted"/>
<gene>
    <name evidence="2" type="ORF">SAMN05216262_103200</name>
</gene>
<dbReference type="Proteomes" id="UP000199297">
    <property type="component" value="Unassembled WGS sequence"/>
</dbReference>
<dbReference type="PANTHER" id="PTHR33525">
    <property type="match status" value="1"/>
</dbReference>
<dbReference type="Pfam" id="PF08668">
    <property type="entry name" value="HDOD"/>
    <property type="match status" value="1"/>
</dbReference>
<dbReference type="InterPro" id="IPR052340">
    <property type="entry name" value="RNase_Y/CdgJ"/>
</dbReference>
<dbReference type="SUPFAM" id="SSF109604">
    <property type="entry name" value="HD-domain/PDEase-like"/>
    <property type="match status" value="1"/>
</dbReference>
<dbReference type="Gene3D" id="1.10.3210.10">
    <property type="entry name" value="Hypothetical protein af1432"/>
    <property type="match status" value="1"/>
</dbReference>
<evidence type="ECO:0000313" key="2">
    <source>
        <dbReference type="EMBL" id="SEK88177.1"/>
    </source>
</evidence>
<evidence type="ECO:0000259" key="1">
    <source>
        <dbReference type="PROSITE" id="PS51833"/>
    </source>
</evidence>
<dbReference type="PANTHER" id="PTHR33525:SF6">
    <property type="entry name" value="HDOD DOMAIN-CONTAINING PROTEIN"/>
    <property type="match status" value="1"/>
</dbReference>
<organism evidence="2 3">
    <name type="scientific">Colwellia chukchiensis</name>
    <dbReference type="NCBI Taxonomy" id="641665"/>
    <lineage>
        <taxon>Bacteria</taxon>
        <taxon>Pseudomonadati</taxon>
        <taxon>Pseudomonadota</taxon>
        <taxon>Gammaproteobacteria</taxon>
        <taxon>Alteromonadales</taxon>
        <taxon>Colwelliaceae</taxon>
        <taxon>Colwellia</taxon>
    </lineage>
</organism>
<name>A0A1H7KQF2_9GAMM</name>